<name>A0A1V0SA61_9VIRU</name>
<gene>
    <name evidence="1" type="ORF">Catovirus_1_657</name>
</gene>
<evidence type="ECO:0000313" key="1">
    <source>
        <dbReference type="EMBL" id="ARF08607.1"/>
    </source>
</evidence>
<dbReference type="EMBL" id="KY684083">
    <property type="protein sequence ID" value="ARF08607.1"/>
    <property type="molecule type" value="Genomic_DNA"/>
</dbReference>
<proteinExistence type="predicted"/>
<sequence length="322" mass="38638">MLTDYDTLINNVFASIYWTGFRNDSYNILNQFNAQKIVNLYVTFKDRALRTSCIIDEHMIDYFSKRDDIIEYIININIKDQNKFKFCEYMVKSCKNKSLILKLLMALNDNEFINMYEITEKEKSYRLYYFTLCLDSKINLSEKMINEKIIKYDHIKYYIEGAILNDDTNTFKKIIDVCNTEDKLQIILTSRYINYLNESMLVYIYELVGGNKEISSCLLYKFKSHYRNNKILDFCVKLLRYIDFEQLDSLIMYASSDFIHSMCKKSYYNGFTKAAVRMVEYKGHTDKKFLRLIKILIKCEHVFIKKIEKNIKYRDIIIKITE</sequence>
<accession>A0A1V0SA61</accession>
<reference evidence="1" key="1">
    <citation type="journal article" date="2017" name="Science">
        <title>Giant viruses with an expanded complement of translation system components.</title>
        <authorList>
            <person name="Schulz F."/>
            <person name="Yutin N."/>
            <person name="Ivanova N.N."/>
            <person name="Ortega D.R."/>
            <person name="Lee T.K."/>
            <person name="Vierheilig J."/>
            <person name="Daims H."/>
            <person name="Horn M."/>
            <person name="Wagner M."/>
            <person name="Jensen G.J."/>
            <person name="Kyrpides N.C."/>
            <person name="Koonin E.V."/>
            <person name="Woyke T."/>
        </authorList>
    </citation>
    <scope>NUCLEOTIDE SEQUENCE</scope>
    <source>
        <strain evidence="1">CTV1</strain>
    </source>
</reference>
<protein>
    <submittedName>
        <fullName evidence="1">Uncharacterized protein</fullName>
    </submittedName>
</protein>
<organism evidence="1">
    <name type="scientific">Catovirus CTV1</name>
    <dbReference type="NCBI Taxonomy" id="1977631"/>
    <lineage>
        <taxon>Viruses</taxon>
        <taxon>Varidnaviria</taxon>
        <taxon>Bamfordvirae</taxon>
        <taxon>Nucleocytoviricota</taxon>
        <taxon>Megaviricetes</taxon>
        <taxon>Imitervirales</taxon>
        <taxon>Mimiviridae</taxon>
        <taxon>Klosneuvirinae</taxon>
        <taxon>Catovirus</taxon>
    </lineage>
</organism>